<keyword evidence="5 11" id="KW-0732">Signal</keyword>
<feature type="domain" description="ER membrane protein complex subunit 1 C-terminal" evidence="12">
    <location>
        <begin position="681"/>
        <end position="777"/>
    </location>
</feature>
<dbReference type="InterPro" id="IPR011678">
    <property type="entry name" value="EMC1_C"/>
</dbReference>
<reference evidence="14" key="1">
    <citation type="submission" date="2021-06" db="EMBL/GenBank/DDBJ databases">
        <authorList>
            <person name="Hodson N. C."/>
            <person name="Mongue J. A."/>
            <person name="Jaron S. K."/>
        </authorList>
    </citation>
    <scope>NUCLEOTIDE SEQUENCE</scope>
</reference>
<organism evidence="14 15">
    <name type="scientific">Allacma fusca</name>
    <dbReference type="NCBI Taxonomy" id="39272"/>
    <lineage>
        <taxon>Eukaryota</taxon>
        <taxon>Metazoa</taxon>
        <taxon>Ecdysozoa</taxon>
        <taxon>Arthropoda</taxon>
        <taxon>Hexapoda</taxon>
        <taxon>Collembola</taxon>
        <taxon>Symphypleona</taxon>
        <taxon>Sminthuridae</taxon>
        <taxon>Allacma</taxon>
    </lineage>
</organism>
<sequence>MGHFHRPTISKLAFFLFCFASCANSLYEDQVGKFDWHQKYLGHVKFIVNDANQPKRVLVGTKDSVIGAINSNTGAILYRHVLEAAGELKYFGNYESKYVLAVSTVQDQIKIRKLETTTGVLAEESAITGDISHVAVVGSHLYLIDAKSRLPEVSITILDLEEDEKESKRVPITKKLNLGLGESSICDITSQFLVCVQRNNVVIVSVVDGTVSNKKLEDGFVANEIRTSGAGKIPCVIFVGDGEFQTFHVLRNDKNGPELMPVSGLSTFKYVTLSQGELEEEPVLFVTNLKTSHEIIVEVFDQNLKKLDSQTLNVRSEIPIASLETTKGFCVNSRCGLIGFTHDQLFFGTKIDTKSSSTSQILNVEWNRHEALSSVLAVEMVDFPSELGPSWNPYQSQQDVITAFISRIKYEVETLVLGESLYSSSMDRFGLRKLILLVTSVGKVLGIDSATGTILYSFLLPDFTLLGNSAFLYIQRPAKFAPLKPQATVIYASSREVSATTVLYAFNPVDGKPLDQPQTYPQVLQTQMLLHGTEETKFLKPILLLDINHIVHSYPSNIPTVSNSYFFLAEKSPPVLQGFGIRSIHGSTKLQGKLLWELNLGPGEVIGVHGKLLGERVHSQGRVLPDRSVSYKYMNPNVVVVVTAEHEAANINVFLIDAVSGSVIHSFWHKKCRGPVHVVHSEHWVVYSLFSEKSRRFEINSVELYEGQSQSNSTVFSSFASPVIQPIVVKQSYVFPTGIHAMAHTRTEKGITNKDVLIAIPSGGLLELPRMILQPRLTEMIINYNQSLRRVEGIKTWPTRLESTCLVLAHGLDLFYTRVTPSKTFDVLKDDFDHWFITVVLAGLVAGAYVAKRFSAKKQLEQAWR</sequence>
<dbReference type="GO" id="GO:0072546">
    <property type="term" value="C:EMC complex"/>
    <property type="evidence" value="ECO:0007669"/>
    <property type="project" value="InterPro"/>
</dbReference>
<comment type="similarity">
    <text evidence="2">Belongs to the EMC1 family.</text>
</comment>
<name>A0A8J2JZ65_9HEXA</name>
<evidence type="ECO:0000256" key="11">
    <source>
        <dbReference type="SAM" id="SignalP"/>
    </source>
</evidence>
<dbReference type="PANTHER" id="PTHR21573:SF0">
    <property type="entry name" value="ER MEMBRANE PROTEIN COMPLEX SUBUNIT 1"/>
    <property type="match status" value="1"/>
</dbReference>
<dbReference type="PANTHER" id="PTHR21573">
    <property type="entry name" value="ER MEMBRANE PROTEIN COMPLEX SUBUNIT 1"/>
    <property type="match status" value="1"/>
</dbReference>
<dbReference type="InterPro" id="IPR058545">
    <property type="entry name" value="Beta-prop_EMC1_1st"/>
</dbReference>
<evidence type="ECO:0000313" key="15">
    <source>
        <dbReference type="Proteomes" id="UP000708208"/>
    </source>
</evidence>
<feature type="chain" id="PRO_5035297083" description="ER membrane protein complex subunit 1" evidence="11">
    <location>
        <begin position="26"/>
        <end position="865"/>
    </location>
</feature>
<evidence type="ECO:0000256" key="1">
    <source>
        <dbReference type="ARBA" id="ARBA00004115"/>
    </source>
</evidence>
<dbReference type="Pfam" id="PF07774">
    <property type="entry name" value="EMC1_C"/>
    <property type="match status" value="2"/>
</dbReference>
<evidence type="ECO:0000256" key="8">
    <source>
        <dbReference type="ARBA" id="ARBA00023136"/>
    </source>
</evidence>
<protein>
    <recommendedName>
        <fullName evidence="3">ER membrane protein complex subunit 1</fullName>
    </recommendedName>
</protein>
<dbReference type="AlphaFoldDB" id="A0A8J2JZ65"/>
<evidence type="ECO:0000256" key="6">
    <source>
        <dbReference type="ARBA" id="ARBA00022824"/>
    </source>
</evidence>
<evidence type="ECO:0000256" key="3">
    <source>
        <dbReference type="ARBA" id="ARBA00020824"/>
    </source>
</evidence>
<keyword evidence="4 10" id="KW-0812">Transmembrane</keyword>
<keyword evidence="9" id="KW-0325">Glycoprotein</keyword>
<comment type="caution">
    <text evidence="14">The sequence shown here is derived from an EMBL/GenBank/DDBJ whole genome shotgun (WGS) entry which is preliminary data.</text>
</comment>
<proteinExistence type="inferred from homology"/>
<dbReference type="InterPro" id="IPR026895">
    <property type="entry name" value="EMC1"/>
</dbReference>
<feature type="domain" description="ER membrane protein complex subunit 1 C-terminal" evidence="12">
    <location>
        <begin position="779"/>
        <end position="864"/>
    </location>
</feature>
<evidence type="ECO:0000256" key="7">
    <source>
        <dbReference type="ARBA" id="ARBA00022989"/>
    </source>
</evidence>
<evidence type="ECO:0000259" key="12">
    <source>
        <dbReference type="Pfam" id="PF07774"/>
    </source>
</evidence>
<feature type="transmembrane region" description="Helical" evidence="10">
    <location>
        <begin position="832"/>
        <end position="851"/>
    </location>
</feature>
<keyword evidence="15" id="KW-1185">Reference proteome</keyword>
<dbReference type="GO" id="GO:0034975">
    <property type="term" value="P:protein folding in endoplasmic reticulum"/>
    <property type="evidence" value="ECO:0007669"/>
    <property type="project" value="TreeGrafter"/>
</dbReference>
<keyword evidence="7 10" id="KW-1133">Transmembrane helix</keyword>
<dbReference type="OrthoDB" id="28092at2759"/>
<dbReference type="Proteomes" id="UP000708208">
    <property type="component" value="Unassembled WGS sequence"/>
</dbReference>
<evidence type="ECO:0000256" key="4">
    <source>
        <dbReference type="ARBA" id="ARBA00022692"/>
    </source>
</evidence>
<feature type="domain" description="EMC1 first beta-propeller" evidence="13">
    <location>
        <begin position="26"/>
        <end position="127"/>
    </location>
</feature>
<accession>A0A8J2JZ65</accession>
<evidence type="ECO:0000256" key="2">
    <source>
        <dbReference type="ARBA" id="ARBA00007904"/>
    </source>
</evidence>
<dbReference type="Pfam" id="PF25293">
    <property type="entry name" value="Beta-prop_EMC1_N"/>
    <property type="match status" value="1"/>
</dbReference>
<evidence type="ECO:0000313" key="14">
    <source>
        <dbReference type="EMBL" id="CAG7730148.1"/>
    </source>
</evidence>
<evidence type="ECO:0000256" key="10">
    <source>
        <dbReference type="SAM" id="Phobius"/>
    </source>
</evidence>
<dbReference type="EMBL" id="CAJVCH010189676">
    <property type="protein sequence ID" value="CAG7730148.1"/>
    <property type="molecule type" value="Genomic_DNA"/>
</dbReference>
<evidence type="ECO:0000256" key="5">
    <source>
        <dbReference type="ARBA" id="ARBA00022729"/>
    </source>
</evidence>
<gene>
    <name evidence="14" type="ORF">AFUS01_LOCUS18815</name>
</gene>
<evidence type="ECO:0000259" key="13">
    <source>
        <dbReference type="Pfam" id="PF25293"/>
    </source>
</evidence>
<keyword evidence="6" id="KW-0256">Endoplasmic reticulum</keyword>
<evidence type="ECO:0000256" key="9">
    <source>
        <dbReference type="ARBA" id="ARBA00023180"/>
    </source>
</evidence>
<comment type="subcellular location">
    <subcellularLocation>
        <location evidence="1">Endoplasmic reticulum membrane</location>
        <topology evidence="1">Single-pass type I membrane protein</topology>
    </subcellularLocation>
</comment>
<keyword evidence="8 10" id="KW-0472">Membrane</keyword>
<feature type="signal peptide" evidence="11">
    <location>
        <begin position="1"/>
        <end position="25"/>
    </location>
</feature>